<gene>
    <name evidence="3" type="ORF">ACFQL7_08225</name>
</gene>
<evidence type="ECO:0000313" key="3">
    <source>
        <dbReference type="EMBL" id="MFC7189845.1"/>
    </source>
</evidence>
<feature type="compositionally biased region" description="Low complexity" evidence="1">
    <location>
        <begin position="247"/>
        <end position="268"/>
    </location>
</feature>
<dbReference type="Proteomes" id="UP001596417">
    <property type="component" value="Unassembled WGS sequence"/>
</dbReference>
<keyword evidence="2" id="KW-1133">Transmembrane helix</keyword>
<evidence type="ECO:0000256" key="2">
    <source>
        <dbReference type="SAM" id="Phobius"/>
    </source>
</evidence>
<evidence type="ECO:0000313" key="4">
    <source>
        <dbReference type="Proteomes" id="UP001596417"/>
    </source>
</evidence>
<reference evidence="3 4" key="1">
    <citation type="journal article" date="2019" name="Int. J. Syst. Evol. Microbiol.">
        <title>The Global Catalogue of Microorganisms (GCM) 10K type strain sequencing project: providing services to taxonomists for standard genome sequencing and annotation.</title>
        <authorList>
            <consortium name="The Broad Institute Genomics Platform"/>
            <consortium name="The Broad Institute Genome Sequencing Center for Infectious Disease"/>
            <person name="Wu L."/>
            <person name="Ma J."/>
        </authorList>
    </citation>
    <scope>NUCLEOTIDE SEQUENCE [LARGE SCALE GENOMIC DNA]</scope>
    <source>
        <strain evidence="3 4">RDMS1</strain>
    </source>
</reference>
<keyword evidence="4" id="KW-1185">Reference proteome</keyword>
<feature type="transmembrane region" description="Helical" evidence="2">
    <location>
        <begin position="279"/>
        <end position="301"/>
    </location>
</feature>
<proteinExistence type="predicted"/>
<dbReference type="GeneID" id="76199407"/>
<feature type="region of interest" description="Disordered" evidence="1">
    <location>
        <begin position="230"/>
        <end position="285"/>
    </location>
</feature>
<organism evidence="3 4">
    <name type="scientific">Halocatena marina</name>
    <dbReference type="NCBI Taxonomy" id="2934937"/>
    <lineage>
        <taxon>Archaea</taxon>
        <taxon>Methanobacteriati</taxon>
        <taxon>Methanobacteriota</taxon>
        <taxon>Stenosarchaea group</taxon>
        <taxon>Halobacteria</taxon>
        <taxon>Halobacteriales</taxon>
        <taxon>Natronomonadaceae</taxon>
        <taxon>Halocatena</taxon>
    </lineage>
</organism>
<dbReference type="EMBL" id="JBHTAX010000001">
    <property type="protein sequence ID" value="MFC7189845.1"/>
    <property type="molecule type" value="Genomic_DNA"/>
</dbReference>
<protein>
    <submittedName>
        <fullName evidence="3">Uncharacterized protein</fullName>
    </submittedName>
</protein>
<comment type="caution">
    <text evidence="3">The sequence shown here is derived from an EMBL/GenBank/DDBJ whole genome shotgun (WGS) entry which is preliminary data.</text>
</comment>
<evidence type="ECO:0000256" key="1">
    <source>
        <dbReference type="SAM" id="MobiDB-lite"/>
    </source>
</evidence>
<sequence>MAFSIVLSASSAASATVQQENQTGNATPYGASSEQFAVKQGSNCYTVTPLGNGSDNVASFYDYRGAEHGYSSHGTNDLQIKDSSQFFFYRGNGGLNLVMLHGRWAGNVSPGGGAVTLELRGLPSTGGWTIKDDGYPTTTDSLTANKSMATASWTWSGGRSDGGVYQAAPSAWNSRIQIVPHFNREAAKYPDPDWEGRESENQVQRWIVRSGDGTAHALDLSQQVVIEPGACDSQNGTTDTSDHEPEPTTQTHTSTSEETTTETAAAESTTRDTPEETAAAGPGFGTGLTLLALAIALIGIFRRRY</sequence>
<keyword evidence="2" id="KW-0812">Transmembrane</keyword>
<dbReference type="RefSeq" id="WP_264554733.1">
    <property type="nucleotide sequence ID" value="NZ_CP109979.1"/>
</dbReference>
<keyword evidence="2" id="KW-0472">Membrane</keyword>
<name>A0ABD5YKS0_9EURY</name>
<accession>A0ABD5YKS0</accession>
<dbReference type="AlphaFoldDB" id="A0ABD5YKS0"/>